<proteinExistence type="predicted"/>
<accession>A0ABT4I7L6</accession>
<dbReference type="Pfam" id="PF14028">
    <property type="entry name" value="Lant_dehydr_C"/>
    <property type="match status" value="1"/>
</dbReference>
<name>A0ABT4I7L6_9ACTO</name>
<reference evidence="2" key="1">
    <citation type="submission" date="2022-10" db="EMBL/GenBank/DDBJ databases">
        <title>Genome sequence of Actinomyces israelii ATCC 10048.</title>
        <authorList>
            <person name="Watt R.M."/>
            <person name="Tong W.M."/>
        </authorList>
    </citation>
    <scope>NUCLEOTIDE SEQUENCE</scope>
    <source>
        <strain evidence="2">ATCC 10048</strain>
    </source>
</reference>
<sequence>MTTNPDIRAAAADRRWMAYHVFYGGNPEVLLQECLLPLAAQLEEEGLVRLSFYINYWLEGGHVRLRLLPADETARDEIHGRVMPVIGRYLERRPSMHPMARIESRSYYDDLFALEYGDELRPRYFDAEGRPLLRPNNTVEPRDYEPELERYGGRVGMVISEDFFADSTRLAREVIDLGNTGTRTILLGIGAEVMAVTAAALLEDRDVVMSFLRAYHSRWAGSYGVESTYAEDADQPRYRRIVDSLREAVVPVIESVLAGTGDRLPGFLGDWARACAGYRRRIEDAVAERAIVFLDENGDETRPDHPSNAAWRLGMSFIHMTNNRLMVSIEDEAYLAFEILQAMEAGTTEAAA</sequence>
<gene>
    <name evidence="2" type="ORF">OHJ16_06685</name>
</gene>
<evidence type="ECO:0000313" key="2">
    <source>
        <dbReference type="EMBL" id="MCZ0857728.1"/>
    </source>
</evidence>
<dbReference type="EMBL" id="JAPTMY010000011">
    <property type="protein sequence ID" value="MCZ0857728.1"/>
    <property type="molecule type" value="Genomic_DNA"/>
</dbReference>
<protein>
    <recommendedName>
        <fullName evidence="1">Thiopeptide-type bacteriocin biosynthesis domain-containing protein</fullName>
    </recommendedName>
</protein>
<dbReference type="InterPro" id="IPR023809">
    <property type="entry name" value="Thiopep_bacteriocin_synth_dom"/>
</dbReference>
<feature type="domain" description="Thiopeptide-type bacteriocin biosynthesis" evidence="1">
    <location>
        <begin position="16"/>
        <end position="336"/>
    </location>
</feature>
<evidence type="ECO:0000259" key="1">
    <source>
        <dbReference type="Pfam" id="PF14028"/>
    </source>
</evidence>
<dbReference type="RefSeq" id="WP_268917262.1">
    <property type="nucleotide sequence ID" value="NZ_CP124548.1"/>
</dbReference>
<comment type="caution">
    <text evidence="2">The sequence shown here is derived from an EMBL/GenBank/DDBJ whole genome shotgun (WGS) entry which is preliminary data.</text>
</comment>
<organism evidence="2 3">
    <name type="scientific">Actinomyces israelii</name>
    <dbReference type="NCBI Taxonomy" id="1659"/>
    <lineage>
        <taxon>Bacteria</taxon>
        <taxon>Bacillati</taxon>
        <taxon>Actinomycetota</taxon>
        <taxon>Actinomycetes</taxon>
        <taxon>Actinomycetales</taxon>
        <taxon>Actinomycetaceae</taxon>
        <taxon>Actinomyces</taxon>
    </lineage>
</organism>
<dbReference type="Proteomes" id="UP001072034">
    <property type="component" value="Unassembled WGS sequence"/>
</dbReference>
<keyword evidence="3" id="KW-1185">Reference proteome</keyword>
<evidence type="ECO:0000313" key="3">
    <source>
        <dbReference type="Proteomes" id="UP001072034"/>
    </source>
</evidence>